<proteinExistence type="predicted"/>
<evidence type="ECO:0000313" key="4">
    <source>
        <dbReference type="Proteomes" id="UP001201163"/>
    </source>
</evidence>
<comment type="caution">
    <text evidence="3">The sequence shown here is derived from an EMBL/GenBank/DDBJ whole genome shotgun (WGS) entry which is preliminary data.</text>
</comment>
<evidence type="ECO:0000256" key="1">
    <source>
        <dbReference type="SAM" id="MobiDB-lite"/>
    </source>
</evidence>
<gene>
    <name evidence="3" type="ORF">EDB92DRAFT_1817549</name>
</gene>
<dbReference type="EMBL" id="JAKELL010000042">
    <property type="protein sequence ID" value="KAH8988358.1"/>
    <property type="molecule type" value="Genomic_DNA"/>
</dbReference>
<evidence type="ECO:0000256" key="2">
    <source>
        <dbReference type="SAM" id="SignalP"/>
    </source>
</evidence>
<feature type="signal peptide" evidence="2">
    <location>
        <begin position="1"/>
        <end position="17"/>
    </location>
</feature>
<feature type="compositionally biased region" description="Pro residues" evidence="1">
    <location>
        <begin position="79"/>
        <end position="91"/>
    </location>
</feature>
<keyword evidence="4" id="KW-1185">Reference proteome</keyword>
<feature type="region of interest" description="Disordered" evidence="1">
    <location>
        <begin position="74"/>
        <end position="96"/>
    </location>
</feature>
<reference evidence="3" key="1">
    <citation type="submission" date="2022-01" db="EMBL/GenBank/DDBJ databases">
        <title>Comparative genomics reveals a dynamic genome evolution in the ectomycorrhizal milk-cap (Lactarius) mushrooms.</title>
        <authorList>
            <consortium name="DOE Joint Genome Institute"/>
            <person name="Lebreton A."/>
            <person name="Tang N."/>
            <person name="Kuo A."/>
            <person name="LaButti K."/>
            <person name="Drula E."/>
            <person name="Barry K."/>
            <person name="Clum A."/>
            <person name="Lipzen A."/>
            <person name="Mousain D."/>
            <person name="Ng V."/>
            <person name="Wang R."/>
            <person name="Wang X."/>
            <person name="Dai Y."/>
            <person name="Henrissat B."/>
            <person name="Grigoriev I.V."/>
            <person name="Guerin-Laguette A."/>
            <person name="Yu F."/>
            <person name="Martin F.M."/>
        </authorList>
    </citation>
    <scope>NUCLEOTIDE SEQUENCE</scope>
    <source>
        <strain evidence="3">QP</strain>
    </source>
</reference>
<protein>
    <submittedName>
        <fullName evidence="3">Uncharacterized protein</fullName>
    </submittedName>
</protein>
<accession>A0AAD4LC41</accession>
<organism evidence="3 4">
    <name type="scientific">Lactarius akahatsu</name>
    <dbReference type="NCBI Taxonomy" id="416441"/>
    <lineage>
        <taxon>Eukaryota</taxon>
        <taxon>Fungi</taxon>
        <taxon>Dikarya</taxon>
        <taxon>Basidiomycota</taxon>
        <taxon>Agaricomycotina</taxon>
        <taxon>Agaricomycetes</taxon>
        <taxon>Russulales</taxon>
        <taxon>Russulaceae</taxon>
        <taxon>Lactarius</taxon>
    </lineage>
</organism>
<keyword evidence="2" id="KW-0732">Signal</keyword>
<evidence type="ECO:0000313" key="3">
    <source>
        <dbReference type="EMBL" id="KAH8988358.1"/>
    </source>
</evidence>
<dbReference type="Proteomes" id="UP001201163">
    <property type="component" value="Unassembled WGS sequence"/>
</dbReference>
<name>A0AAD4LC41_9AGAM</name>
<dbReference type="AlphaFoldDB" id="A0AAD4LC41"/>
<sequence length="253" mass="27050">MCQKALAFLLVSRIAASATSSWHKSSTGRHPGTSELITDGESALLYLSLYCTHAPSFPPSYHLWIGPAGSWGQRSVPPTQLPPPPPPPPPGLEQSQASVLGPGIAGPFVQGIETGLVFAQWFLVPEHSESSVLSAVVIFPLPGWGDYVHLIPSFPSDQTDQLVGKNITMKRVYAAHKHKTARLTIWKLYVLSLLYGINAQPLGPGERPTTIMSTLTVPTKAMYIFNREARGGDASCGDILAERGTAGTADVAV</sequence>
<feature type="chain" id="PRO_5042106814" evidence="2">
    <location>
        <begin position="18"/>
        <end position="253"/>
    </location>
</feature>